<dbReference type="AlphaFoldDB" id="A0A6A4VWH7"/>
<dbReference type="SUPFAM" id="SSF53383">
    <property type="entry name" value="PLP-dependent transferases"/>
    <property type="match status" value="1"/>
</dbReference>
<evidence type="ECO:0000313" key="1">
    <source>
        <dbReference type="EMBL" id="KAF0300347.1"/>
    </source>
</evidence>
<name>A0A6A4VWH7_AMPAM</name>
<dbReference type="InterPro" id="IPR015422">
    <property type="entry name" value="PyrdxlP-dep_Trfase_small"/>
</dbReference>
<sequence length="102" mass="11193">MLVKANAEIAFKRLSEIKGLKPVMPSGAMYMMCFDLANYVRLVLTVPQQFMHEACERLAQFFADHYVQSDADPSAEDVAVGRADLEPAVTSDVRRVAGVGAD</sequence>
<dbReference type="Gene3D" id="3.90.1150.10">
    <property type="entry name" value="Aspartate Aminotransferase, domain 1"/>
    <property type="match status" value="2"/>
</dbReference>
<protein>
    <submittedName>
        <fullName evidence="1">Uncharacterized protein</fullName>
    </submittedName>
</protein>
<dbReference type="Proteomes" id="UP000440578">
    <property type="component" value="Unassembled WGS sequence"/>
</dbReference>
<accession>A0A6A4VWH7</accession>
<keyword evidence="2" id="KW-1185">Reference proteome</keyword>
<organism evidence="1 2">
    <name type="scientific">Amphibalanus amphitrite</name>
    <name type="common">Striped barnacle</name>
    <name type="synonym">Balanus amphitrite</name>
    <dbReference type="NCBI Taxonomy" id="1232801"/>
    <lineage>
        <taxon>Eukaryota</taxon>
        <taxon>Metazoa</taxon>
        <taxon>Ecdysozoa</taxon>
        <taxon>Arthropoda</taxon>
        <taxon>Crustacea</taxon>
        <taxon>Multicrustacea</taxon>
        <taxon>Cirripedia</taxon>
        <taxon>Thoracica</taxon>
        <taxon>Thoracicalcarea</taxon>
        <taxon>Balanomorpha</taxon>
        <taxon>Balanoidea</taxon>
        <taxon>Balanidae</taxon>
        <taxon>Amphibalaninae</taxon>
        <taxon>Amphibalanus</taxon>
    </lineage>
</organism>
<reference evidence="1 2" key="1">
    <citation type="submission" date="2019-07" db="EMBL/GenBank/DDBJ databases">
        <title>Draft genome assembly of a fouling barnacle, Amphibalanus amphitrite (Darwin, 1854): The first reference genome for Thecostraca.</title>
        <authorList>
            <person name="Kim W."/>
        </authorList>
    </citation>
    <scope>NUCLEOTIDE SEQUENCE [LARGE SCALE GENOMIC DNA]</scope>
    <source>
        <strain evidence="1">SNU_AA5</strain>
        <tissue evidence="1">Soma without cirri and trophi</tissue>
    </source>
</reference>
<dbReference type="OrthoDB" id="7042322at2759"/>
<gene>
    <name evidence="1" type="ORF">FJT64_027180</name>
</gene>
<evidence type="ECO:0000313" key="2">
    <source>
        <dbReference type="Proteomes" id="UP000440578"/>
    </source>
</evidence>
<proteinExistence type="predicted"/>
<dbReference type="EMBL" id="VIIS01001273">
    <property type="protein sequence ID" value="KAF0300347.1"/>
    <property type="molecule type" value="Genomic_DNA"/>
</dbReference>
<comment type="caution">
    <text evidence="1">The sequence shown here is derived from an EMBL/GenBank/DDBJ whole genome shotgun (WGS) entry which is preliminary data.</text>
</comment>
<dbReference type="InterPro" id="IPR015424">
    <property type="entry name" value="PyrdxlP-dep_Trfase"/>
</dbReference>